<proteinExistence type="predicted"/>
<accession>A0AAD7B837</accession>
<feature type="compositionally biased region" description="Low complexity" evidence="1">
    <location>
        <begin position="150"/>
        <end position="162"/>
    </location>
</feature>
<dbReference type="PRINTS" id="PR01217">
    <property type="entry name" value="PRICHEXTENSN"/>
</dbReference>
<gene>
    <name evidence="2" type="ORF">FB45DRAFT_1112039</name>
</gene>
<feature type="compositionally biased region" description="Pro residues" evidence="1">
    <location>
        <begin position="305"/>
        <end position="315"/>
    </location>
</feature>
<protein>
    <submittedName>
        <fullName evidence="2">Uncharacterized protein</fullName>
    </submittedName>
</protein>
<feature type="region of interest" description="Disordered" evidence="1">
    <location>
        <begin position="108"/>
        <end position="162"/>
    </location>
</feature>
<keyword evidence="3" id="KW-1185">Reference proteome</keyword>
<name>A0AAD7B837_9AGAR</name>
<dbReference type="EMBL" id="JARKIF010000028">
    <property type="protein sequence ID" value="KAJ7613495.1"/>
    <property type="molecule type" value="Genomic_DNA"/>
</dbReference>
<feature type="compositionally biased region" description="Low complexity" evidence="1">
    <location>
        <begin position="287"/>
        <end position="304"/>
    </location>
</feature>
<dbReference type="AlphaFoldDB" id="A0AAD7B837"/>
<evidence type="ECO:0000256" key="1">
    <source>
        <dbReference type="SAM" id="MobiDB-lite"/>
    </source>
</evidence>
<sequence>MSSSRSLSLHPSALTDAEHAFYTSTLAELLDEDSPSTSQVSISVREARAWIRGRYTALGAQTVDEILALFAPLTTLGRGEFFAVLRLVLHVQKGQGVNRSLAFVQAPVPPTRNPFLPTPTPSPEARPRPPLPPRKPVSPRFPAGTGETVSSSASSASTSSSASSAASSSLAHRYSSLSLSASNTPPALPLRRAATHTRASSASLSITPAPHGLSLQRTASNPGSGRPAQRDHNPFRSPPPPPPDAPQQQKQNHRTAPPLPRRMSSTSDGALSTFRGHLSGEPDMSIPRTAPPTTRAFPASVHGSPPLPPGRPPPLHPHRRASTESAPAFISSPLASAMNKGTGTGRRVASDATPSPLSSPPTGYTSPSASSAMGVLPIHLPKVAMPGVVRRTLAGAGWVGAERGEREGLIER</sequence>
<feature type="compositionally biased region" description="Pro residues" evidence="1">
    <location>
        <begin position="108"/>
        <end position="136"/>
    </location>
</feature>
<feature type="compositionally biased region" description="Low complexity" evidence="1">
    <location>
        <begin position="190"/>
        <end position="205"/>
    </location>
</feature>
<evidence type="ECO:0000313" key="2">
    <source>
        <dbReference type="EMBL" id="KAJ7613495.1"/>
    </source>
</evidence>
<organism evidence="2 3">
    <name type="scientific">Roridomyces roridus</name>
    <dbReference type="NCBI Taxonomy" id="1738132"/>
    <lineage>
        <taxon>Eukaryota</taxon>
        <taxon>Fungi</taxon>
        <taxon>Dikarya</taxon>
        <taxon>Basidiomycota</taxon>
        <taxon>Agaricomycotina</taxon>
        <taxon>Agaricomycetes</taxon>
        <taxon>Agaricomycetidae</taxon>
        <taxon>Agaricales</taxon>
        <taxon>Marasmiineae</taxon>
        <taxon>Mycenaceae</taxon>
        <taxon>Roridomyces</taxon>
    </lineage>
</organism>
<dbReference type="Proteomes" id="UP001221142">
    <property type="component" value="Unassembled WGS sequence"/>
</dbReference>
<feature type="compositionally biased region" description="Pro residues" evidence="1">
    <location>
        <begin position="236"/>
        <end position="245"/>
    </location>
</feature>
<feature type="region of interest" description="Disordered" evidence="1">
    <location>
        <begin position="178"/>
        <end position="368"/>
    </location>
</feature>
<feature type="compositionally biased region" description="Polar residues" evidence="1">
    <location>
        <begin position="352"/>
        <end position="368"/>
    </location>
</feature>
<reference evidence="2" key="1">
    <citation type="submission" date="2023-03" db="EMBL/GenBank/DDBJ databases">
        <title>Massive genome expansion in bonnet fungi (Mycena s.s.) driven by repeated elements and novel gene families across ecological guilds.</title>
        <authorList>
            <consortium name="Lawrence Berkeley National Laboratory"/>
            <person name="Harder C.B."/>
            <person name="Miyauchi S."/>
            <person name="Viragh M."/>
            <person name="Kuo A."/>
            <person name="Thoen E."/>
            <person name="Andreopoulos B."/>
            <person name="Lu D."/>
            <person name="Skrede I."/>
            <person name="Drula E."/>
            <person name="Henrissat B."/>
            <person name="Morin E."/>
            <person name="Kohler A."/>
            <person name="Barry K."/>
            <person name="LaButti K."/>
            <person name="Morin E."/>
            <person name="Salamov A."/>
            <person name="Lipzen A."/>
            <person name="Mereny Z."/>
            <person name="Hegedus B."/>
            <person name="Baldrian P."/>
            <person name="Stursova M."/>
            <person name="Weitz H."/>
            <person name="Taylor A."/>
            <person name="Grigoriev I.V."/>
            <person name="Nagy L.G."/>
            <person name="Martin F."/>
            <person name="Kauserud H."/>
        </authorList>
    </citation>
    <scope>NUCLEOTIDE SEQUENCE</scope>
    <source>
        <strain evidence="2">9284</strain>
    </source>
</reference>
<evidence type="ECO:0000313" key="3">
    <source>
        <dbReference type="Proteomes" id="UP001221142"/>
    </source>
</evidence>
<comment type="caution">
    <text evidence="2">The sequence shown here is derived from an EMBL/GenBank/DDBJ whole genome shotgun (WGS) entry which is preliminary data.</text>
</comment>